<dbReference type="GO" id="GO:0006310">
    <property type="term" value="P:DNA recombination"/>
    <property type="evidence" value="ECO:0007669"/>
    <property type="project" value="UniProtKB-KW"/>
</dbReference>
<organism evidence="2 3">
    <name type="scientific">Streptomyces zagrosensis</name>
    <dbReference type="NCBI Taxonomy" id="1042984"/>
    <lineage>
        <taxon>Bacteria</taxon>
        <taxon>Bacillati</taxon>
        <taxon>Actinomycetota</taxon>
        <taxon>Actinomycetes</taxon>
        <taxon>Kitasatosporales</taxon>
        <taxon>Streptomycetaceae</taxon>
        <taxon>Streptomyces</taxon>
    </lineage>
</organism>
<dbReference type="Gene3D" id="1.10.443.10">
    <property type="entry name" value="Intergrase catalytic core"/>
    <property type="match status" value="1"/>
</dbReference>
<dbReference type="InterPro" id="IPR013762">
    <property type="entry name" value="Integrase-like_cat_sf"/>
</dbReference>
<keyword evidence="1" id="KW-0233">DNA recombination</keyword>
<comment type="caution">
    <text evidence="2">The sequence shown here is derived from an EMBL/GenBank/DDBJ whole genome shotgun (WGS) entry which is preliminary data.</text>
</comment>
<reference evidence="2 3" key="1">
    <citation type="submission" date="2020-08" db="EMBL/GenBank/DDBJ databases">
        <title>Genomic Encyclopedia of Type Strains, Phase III (KMG-III): the genomes of soil and plant-associated and newly described type strains.</title>
        <authorList>
            <person name="Whitman W."/>
        </authorList>
    </citation>
    <scope>NUCLEOTIDE SEQUENCE [LARGE SCALE GENOMIC DNA]</scope>
    <source>
        <strain evidence="2 3">CECT 8305</strain>
    </source>
</reference>
<accession>A0A7W9Q9V6</accession>
<dbReference type="RefSeq" id="WP_184572850.1">
    <property type="nucleotide sequence ID" value="NZ_JACHJL010000007.1"/>
</dbReference>
<gene>
    <name evidence="2" type="ORF">FHS42_003319</name>
</gene>
<proteinExistence type="predicted"/>
<evidence type="ECO:0000313" key="3">
    <source>
        <dbReference type="Proteomes" id="UP000588098"/>
    </source>
</evidence>
<evidence type="ECO:0000313" key="2">
    <source>
        <dbReference type="EMBL" id="MBB5936244.1"/>
    </source>
</evidence>
<evidence type="ECO:0000256" key="1">
    <source>
        <dbReference type="ARBA" id="ARBA00023172"/>
    </source>
</evidence>
<dbReference type="InterPro" id="IPR011010">
    <property type="entry name" value="DNA_brk_join_enz"/>
</dbReference>
<dbReference type="AlphaFoldDB" id="A0A7W9Q9V6"/>
<dbReference type="EMBL" id="JACHJL010000007">
    <property type="protein sequence ID" value="MBB5936244.1"/>
    <property type="molecule type" value="Genomic_DNA"/>
</dbReference>
<keyword evidence="3" id="KW-1185">Reference proteome</keyword>
<protein>
    <submittedName>
        <fullName evidence="2">Integrase</fullName>
    </submittedName>
</protein>
<dbReference type="GO" id="GO:0015074">
    <property type="term" value="P:DNA integration"/>
    <property type="evidence" value="ECO:0007669"/>
    <property type="project" value="InterPro"/>
</dbReference>
<dbReference type="GO" id="GO:0003677">
    <property type="term" value="F:DNA binding"/>
    <property type="evidence" value="ECO:0007669"/>
    <property type="project" value="InterPro"/>
</dbReference>
<name>A0A7W9Q9V6_9ACTN</name>
<dbReference type="SUPFAM" id="SSF56349">
    <property type="entry name" value="DNA breaking-rejoining enzymes"/>
    <property type="match status" value="1"/>
</dbReference>
<dbReference type="Proteomes" id="UP000588098">
    <property type="component" value="Unassembled WGS sequence"/>
</dbReference>
<sequence length="132" mass="15034">MENATIVIANTRTAKGNRYVAEKDTTSLAGERILPLPALVLRALTAFRFLQAEERLALGKAYTVSGYVLAHEAGDAFTVEQLRRRVYRLMELLGLRRVRLYDARSSCFTFLEQRFPGPRPRAMGRICERKDD</sequence>